<dbReference type="AlphaFoldDB" id="A0A7X1Y3M9"/>
<accession>A0A7X1Y3M9</accession>
<keyword evidence="2" id="KW-1185">Reference proteome</keyword>
<reference evidence="1 2" key="1">
    <citation type="submission" date="2019-10" db="EMBL/GenBank/DDBJ databases">
        <title>Evaluation of single-gene subtyping targets for Pseudomonas.</title>
        <authorList>
            <person name="Reichler S.J."/>
            <person name="Orsi R.H."/>
            <person name="Wiedmann M."/>
            <person name="Martin N.H."/>
            <person name="Murphy S.I."/>
        </authorList>
    </citation>
    <scope>NUCLEOTIDE SEQUENCE [LARGE SCALE GENOMIC DNA]</scope>
    <source>
        <strain evidence="1 2">FSL R10-2107</strain>
    </source>
</reference>
<organism evidence="1 2">
    <name type="scientific">Pseudomonas helleri</name>
    <dbReference type="NCBI Taxonomy" id="1608996"/>
    <lineage>
        <taxon>Bacteria</taxon>
        <taxon>Pseudomonadati</taxon>
        <taxon>Pseudomonadota</taxon>
        <taxon>Gammaproteobacteria</taxon>
        <taxon>Pseudomonadales</taxon>
        <taxon>Pseudomonadaceae</taxon>
        <taxon>Pseudomonas</taxon>
    </lineage>
</organism>
<dbReference type="Proteomes" id="UP000470186">
    <property type="component" value="Unassembled WGS sequence"/>
</dbReference>
<gene>
    <name evidence="1" type="ORF">GHO30_00885</name>
</gene>
<dbReference type="RefSeq" id="WP_019407785.1">
    <property type="nucleotide sequence ID" value="NZ_CP181271.1"/>
</dbReference>
<protein>
    <submittedName>
        <fullName evidence="1">Uncharacterized protein</fullName>
    </submittedName>
</protein>
<sequence length="177" mass="19613">MKRKNASLILVVSMSISGLCLADGILKISPEQAAIEASFNLKLANRLWEESSEACKIGSTPHLLQIIKTINSQRTAQPTDHLSYRARFVYSGCASMLSDVAFISGACLNKQPTKHEIDYSRMNWEKDSVQCTSEISSPDLSLSSDEGYHSDADVEAELRKEGKSEEDIAFVKKIRQL</sequence>
<name>A0A7X1Y3M9_9PSED</name>
<evidence type="ECO:0000313" key="2">
    <source>
        <dbReference type="Proteomes" id="UP000470186"/>
    </source>
</evidence>
<dbReference type="EMBL" id="WIVX01000002">
    <property type="protein sequence ID" value="MQU29962.1"/>
    <property type="molecule type" value="Genomic_DNA"/>
</dbReference>
<evidence type="ECO:0000313" key="1">
    <source>
        <dbReference type="EMBL" id="MQU29962.1"/>
    </source>
</evidence>
<proteinExistence type="predicted"/>
<comment type="caution">
    <text evidence="1">The sequence shown here is derived from an EMBL/GenBank/DDBJ whole genome shotgun (WGS) entry which is preliminary data.</text>
</comment>